<accession>A0A024WID4</accession>
<evidence type="ECO:0000313" key="2">
    <source>
        <dbReference type="EMBL" id="ETW46907.1"/>
    </source>
</evidence>
<feature type="compositionally biased region" description="Low complexity" evidence="1">
    <location>
        <begin position="77"/>
        <end position="110"/>
    </location>
</feature>
<reference evidence="2 3" key="2">
    <citation type="submission" date="2013-02" db="EMBL/GenBank/DDBJ databases">
        <title>The Genome Sequence of Plasmodium falciparum MaliPS096_E11.</title>
        <authorList>
            <consortium name="The Broad Institute Genome Sequencing Platform"/>
            <consortium name="The Broad Institute Genome Sequencing Center for Infectious Disease"/>
            <person name="Neafsey D."/>
            <person name="Cheeseman I."/>
            <person name="Volkman S."/>
            <person name="Adams J."/>
            <person name="Walker B."/>
            <person name="Young S.K."/>
            <person name="Zeng Q."/>
            <person name="Gargeya S."/>
            <person name="Fitzgerald M."/>
            <person name="Haas B."/>
            <person name="Abouelleil A."/>
            <person name="Alvarado L."/>
            <person name="Arachchi H.M."/>
            <person name="Berlin A.M."/>
            <person name="Chapman S.B."/>
            <person name="Dewar J."/>
            <person name="Goldberg J."/>
            <person name="Griggs A."/>
            <person name="Gujja S."/>
            <person name="Hansen M."/>
            <person name="Howarth C."/>
            <person name="Imamovic A."/>
            <person name="Larimer J."/>
            <person name="McCowan C."/>
            <person name="Murphy C."/>
            <person name="Neiman D."/>
            <person name="Pearson M."/>
            <person name="Priest M."/>
            <person name="Roberts A."/>
            <person name="Saif S."/>
            <person name="Shea T."/>
            <person name="Sisk P."/>
            <person name="Sykes S."/>
            <person name="Wortman J."/>
            <person name="Nusbaum C."/>
            <person name="Birren B."/>
        </authorList>
    </citation>
    <scope>NUCLEOTIDE SEQUENCE [LARGE SCALE GENOMIC DNA]</scope>
    <source>
        <strain evidence="2 3">MaliPS096_E11</strain>
    </source>
</reference>
<gene>
    <name evidence="2" type="ORF">PFMALIP_05070</name>
</gene>
<feature type="region of interest" description="Disordered" evidence="1">
    <location>
        <begin position="408"/>
        <end position="452"/>
    </location>
</feature>
<sequence length="786" mass="93494">MNNDIKNELINNLPFKFSDISLNSFEKKKEKDKDYIPDEDGGHTWGDFSRDKIGNVKKKKKKKKKKDNEDYSDDNNDNNNNYSSDHNNNNNNSSSSDHNNNNNNSSSSDHNNNKRLVLLKEKLKYNHYYYAGKLAEKEWEENYDNLKKKSQLFKDVLEKDKGKNFSTFNITKNEKICNIKEKAQKKKQNKNQKNLKKKNFKKEHNDISFNDTYTKYSSSLNDFNDISDSLNLKNDIINNEEEYNLTNSLFQSFPMEQNLPLFKYKKENKQDYDNNVKCREYDEKKVPKGIIHEIIEGEEEEEGENKKKKKKKKKKNTLDIVHNVINKKISYDDNVNIPYFEDDDNKTNILGENMSNIFEEDKELDLFSSFKDIFNNHKKKIKLIDYNKILNKSLYDNVENVDSLIAQEKRKKGKKEERKPQKKKKKKRNNDQNSAHNEENMKQIKNNDNFNNMQSLNEYNEKVRGNFFEKKKTEKDVKEIIKNIKMRLGFYSNEESDSHDIKCLENDDDNDDDDNNDDNDDNNDDNDDNNDDDDNNNDGDDDNNNNNDDDNNNNNDDDNNKNDIYNNLIINEEEEKQNLENLKDNINIPYTSKELYTYKEYSKKLDCNDLNKLSDEKETTKNISNDLELIKKEKKKKNDDTFFFISHNEKDKNYLFPYDHKGDDNYNDEDKNNLLPCDHICDDNYNDEDLFSLSMSSITFDKRKGIKNMECKKSIECVDDKNKLSINYDENNNKNILSYNINVQDENDKLYKNEQKIKQDIYNDNENDKLYKNDIYIYIYVCVHIY</sequence>
<proteinExistence type="predicted"/>
<feature type="compositionally biased region" description="Acidic residues" evidence="1">
    <location>
        <begin position="506"/>
        <end position="557"/>
    </location>
</feature>
<dbReference type="Proteomes" id="UP000030699">
    <property type="component" value="Unassembled WGS sequence"/>
</dbReference>
<organism evidence="2 3">
    <name type="scientific">Plasmodium falciparum MaliPS096_E11</name>
    <dbReference type="NCBI Taxonomy" id="1036727"/>
    <lineage>
        <taxon>Eukaryota</taxon>
        <taxon>Sar</taxon>
        <taxon>Alveolata</taxon>
        <taxon>Apicomplexa</taxon>
        <taxon>Aconoidasida</taxon>
        <taxon>Haemosporida</taxon>
        <taxon>Plasmodiidae</taxon>
        <taxon>Plasmodium</taxon>
        <taxon>Plasmodium (Laverania)</taxon>
    </lineage>
</organism>
<protein>
    <submittedName>
        <fullName evidence="2">Uncharacterized protein</fullName>
    </submittedName>
</protein>
<evidence type="ECO:0000256" key="1">
    <source>
        <dbReference type="SAM" id="MobiDB-lite"/>
    </source>
</evidence>
<feature type="compositionally biased region" description="Basic and acidic residues" evidence="1">
    <location>
        <begin position="496"/>
        <end position="505"/>
    </location>
</feature>
<feature type="region of interest" description="Disordered" evidence="1">
    <location>
        <begin position="494"/>
        <end position="563"/>
    </location>
</feature>
<feature type="compositionally biased region" description="Polar residues" evidence="1">
    <location>
        <begin position="443"/>
        <end position="452"/>
    </location>
</feature>
<dbReference type="EMBL" id="KI925618">
    <property type="protein sequence ID" value="ETW46907.1"/>
    <property type="molecule type" value="Genomic_DNA"/>
</dbReference>
<feature type="compositionally biased region" description="Basic residues" evidence="1">
    <location>
        <begin position="55"/>
        <end position="65"/>
    </location>
</feature>
<name>A0A024WID4_PLAFA</name>
<feature type="region of interest" description="Disordered" evidence="1">
    <location>
        <begin position="27"/>
        <end position="112"/>
    </location>
</feature>
<dbReference type="OrthoDB" id="372646at2759"/>
<evidence type="ECO:0000313" key="3">
    <source>
        <dbReference type="Proteomes" id="UP000030699"/>
    </source>
</evidence>
<dbReference type="AlphaFoldDB" id="A0A024WID4"/>
<feature type="compositionally biased region" description="Basic and acidic residues" evidence="1">
    <location>
        <begin position="27"/>
        <end position="54"/>
    </location>
</feature>
<reference evidence="2 3" key="1">
    <citation type="submission" date="2013-02" db="EMBL/GenBank/DDBJ databases">
        <title>The Genome Annotation of Plasmodium falciparum MaliPS096_E11.</title>
        <authorList>
            <consortium name="The Broad Institute Genome Sequencing Platform"/>
            <consortium name="The Broad Institute Genome Sequencing Center for Infectious Disease"/>
            <person name="Neafsey D."/>
            <person name="Hoffman S."/>
            <person name="Volkman S."/>
            <person name="Rosenthal P."/>
            <person name="Walker B."/>
            <person name="Young S.K."/>
            <person name="Zeng Q."/>
            <person name="Gargeya S."/>
            <person name="Fitzgerald M."/>
            <person name="Haas B."/>
            <person name="Abouelleil A."/>
            <person name="Allen A.W."/>
            <person name="Alvarado L."/>
            <person name="Arachchi H.M."/>
            <person name="Berlin A.M."/>
            <person name="Chapman S.B."/>
            <person name="Gainer-Dewar J."/>
            <person name="Goldberg J."/>
            <person name="Griggs A."/>
            <person name="Gujja S."/>
            <person name="Hansen M."/>
            <person name="Howarth C."/>
            <person name="Imamovic A."/>
            <person name="Ireland A."/>
            <person name="Larimer J."/>
            <person name="McCowan C."/>
            <person name="Murphy C."/>
            <person name="Pearson M."/>
            <person name="Poon T.W."/>
            <person name="Priest M."/>
            <person name="Roberts A."/>
            <person name="Saif S."/>
            <person name="Shea T."/>
            <person name="Sisk P."/>
            <person name="Sykes S."/>
            <person name="Wortman J."/>
            <person name="Nusbaum C."/>
            <person name="Birren B."/>
        </authorList>
    </citation>
    <scope>NUCLEOTIDE SEQUENCE [LARGE SCALE GENOMIC DNA]</scope>
    <source>
        <strain evidence="2 3">MaliPS096_E11</strain>
    </source>
</reference>